<dbReference type="SUPFAM" id="SSF49464">
    <property type="entry name" value="Carboxypeptidase regulatory domain-like"/>
    <property type="match status" value="1"/>
</dbReference>
<dbReference type="Gene3D" id="1.20.1720.10">
    <property type="entry name" value="Multidrug resistance protein D"/>
    <property type="match status" value="1"/>
</dbReference>
<dbReference type="OrthoDB" id="4484751at2"/>
<dbReference type="InterPro" id="IPR011701">
    <property type="entry name" value="MFS"/>
</dbReference>
<evidence type="ECO:0000259" key="7">
    <source>
        <dbReference type="PROSITE" id="PS50850"/>
    </source>
</evidence>
<dbReference type="Gene3D" id="1.20.1250.20">
    <property type="entry name" value="MFS general substrate transporter like domains"/>
    <property type="match status" value="1"/>
</dbReference>
<feature type="transmembrane region" description="Helical" evidence="6">
    <location>
        <begin position="343"/>
        <end position="363"/>
    </location>
</feature>
<dbReference type="GO" id="GO:0005886">
    <property type="term" value="C:plasma membrane"/>
    <property type="evidence" value="ECO:0007669"/>
    <property type="project" value="UniProtKB-SubCell"/>
</dbReference>
<protein>
    <submittedName>
        <fullName evidence="8">MFS transporter</fullName>
    </submittedName>
</protein>
<comment type="subcellular location">
    <subcellularLocation>
        <location evidence="1">Cell membrane</location>
        <topology evidence="1">Multi-pass membrane protein</topology>
    </subcellularLocation>
</comment>
<evidence type="ECO:0000256" key="2">
    <source>
        <dbReference type="ARBA" id="ARBA00022448"/>
    </source>
</evidence>
<evidence type="ECO:0000256" key="5">
    <source>
        <dbReference type="ARBA" id="ARBA00023136"/>
    </source>
</evidence>
<organism evidence="8 9">
    <name type="scientific">Gordonia neofelifaecis NRRL B-59395</name>
    <dbReference type="NCBI Taxonomy" id="644548"/>
    <lineage>
        <taxon>Bacteria</taxon>
        <taxon>Bacillati</taxon>
        <taxon>Actinomycetota</taxon>
        <taxon>Actinomycetes</taxon>
        <taxon>Mycobacteriales</taxon>
        <taxon>Gordoniaceae</taxon>
        <taxon>Gordonia</taxon>
    </lineage>
</organism>
<dbReference type="Pfam" id="PF13620">
    <property type="entry name" value="CarboxypepD_reg"/>
    <property type="match status" value="2"/>
</dbReference>
<dbReference type="GO" id="GO:0022857">
    <property type="term" value="F:transmembrane transporter activity"/>
    <property type="evidence" value="ECO:0007669"/>
    <property type="project" value="InterPro"/>
</dbReference>
<reference evidence="8 9" key="1">
    <citation type="journal article" date="2011" name="J. Bacteriol.">
        <title>Draft Genome Sequence of Gordonia neofelifaecis NRRL B-59395, a Cholesterol-Degrading Actinomycete.</title>
        <authorList>
            <person name="Ge F."/>
            <person name="Li W."/>
            <person name="Chen G."/>
            <person name="Liu Y."/>
            <person name="Zhang G."/>
            <person name="Yong B."/>
            <person name="Wang Q."/>
            <person name="Wang N."/>
            <person name="Huang Z."/>
            <person name="Li W."/>
            <person name="Wang J."/>
            <person name="Wu C."/>
            <person name="Xie Q."/>
            <person name="Liu G."/>
        </authorList>
    </citation>
    <scope>NUCLEOTIDE SEQUENCE [LARGE SCALE GENOMIC DNA]</scope>
    <source>
        <strain evidence="8 9">NRRL B-59395</strain>
    </source>
</reference>
<dbReference type="PROSITE" id="PS50850">
    <property type="entry name" value="MFS"/>
    <property type="match status" value="1"/>
</dbReference>
<dbReference type="eggNOG" id="COG0477">
    <property type="taxonomic scope" value="Bacteria"/>
</dbReference>
<dbReference type="EMBL" id="AEUD01000010">
    <property type="protein sequence ID" value="EGD54769.1"/>
    <property type="molecule type" value="Genomic_DNA"/>
</dbReference>
<keyword evidence="2" id="KW-0813">Transport</keyword>
<dbReference type="PANTHER" id="PTHR42718">
    <property type="entry name" value="MAJOR FACILITATOR SUPERFAMILY MULTIDRUG TRANSPORTER MFSC"/>
    <property type="match status" value="1"/>
</dbReference>
<feature type="transmembrane region" description="Helical" evidence="6">
    <location>
        <begin position="57"/>
        <end position="74"/>
    </location>
</feature>
<feature type="transmembrane region" description="Helical" evidence="6">
    <location>
        <begin position="20"/>
        <end position="45"/>
    </location>
</feature>
<evidence type="ECO:0000313" key="8">
    <source>
        <dbReference type="EMBL" id="EGD54769.1"/>
    </source>
</evidence>
<sequence>MLEHKTGTAAPEKVPATGAVVAVLALAGIVVSLMQTLVIPIIPHLPEYLNAPASDTAWVITATLLAAAVATPVMGRLGDMFGKRRMLLVSIGVMVVGSVIGALSSTVTLMIVGRALQGLASGVIPLGISVMRDVLPKEKLAGAVATMSASLGVGGAFGLPVAALIAEYADWHWLFWVSGIMGVIAAIAVVIVVPESPEKSGGSFDYLGAVTLSGGLFALLLGISKGADWGWSAGSTLGCFAVAVVLFAAWVTWELRSSEPIVDVRVSVRPQVLFTNIASIVFGFAMFAASMVFPQVVQMPEATGYGLGQSMLVAGLVMAPFGVMLLLAAPLSSWLTNNFGPKITLMVGAVVVAAGYLLGVFALHSIWQLVIVGVIIGFGTGLAYGAMPALIMGAVPPSQTGAANSFNTLMRSLGTSFASALAGVIVAQMTMTLGGRELPTEGAFQLIMGLAAGAAVAALVLAFFIPGRADAVAAAQMAAEEVVPTDAPAAAAAVDRAQAAPVAEPAVVGTVTSPSGEPIAHASITVTDAHGRQTGRASVADDGSYALAGLEPGMYTVIATAADRAPRAVSVAVVDGAVLRRDFSLEGGAVLRGVVGDGVRNLPASVVVTDQQGEVVAQTKAGADGVFVLTGLSDGETVAVTATAPGYQPSSRLVTVDGRMTGPVEFGLTAHGNVQGYVRAIGGGLLAGATVSAIGPDQTIVAAVRTDSDGWYRIEGLDDARYTLVASMYEPQARQVSVAAGEQNNVDIELGTAAETL</sequence>
<dbReference type="InterPro" id="IPR020846">
    <property type="entry name" value="MFS_dom"/>
</dbReference>
<dbReference type="AlphaFoldDB" id="F1YKX5"/>
<feature type="transmembrane region" description="Helical" evidence="6">
    <location>
        <begin position="204"/>
        <end position="223"/>
    </location>
</feature>
<keyword evidence="5 6" id="KW-0472">Membrane</keyword>
<keyword evidence="3 6" id="KW-0812">Transmembrane</keyword>
<dbReference type="SUPFAM" id="SSF103473">
    <property type="entry name" value="MFS general substrate transporter"/>
    <property type="match status" value="1"/>
</dbReference>
<feature type="transmembrane region" description="Helical" evidence="6">
    <location>
        <begin position="229"/>
        <end position="251"/>
    </location>
</feature>
<dbReference type="Pfam" id="PF07690">
    <property type="entry name" value="MFS_1"/>
    <property type="match status" value="1"/>
</dbReference>
<gene>
    <name evidence="8" type="ORF">SCNU_12812</name>
</gene>
<feature type="transmembrane region" description="Helical" evidence="6">
    <location>
        <begin position="369"/>
        <end position="391"/>
    </location>
</feature>
<feature type="transmembrane region" description="Helical" evidence="6">
    <location>
        <begin position="86"/>
        <end position="103"/>
    </location>
</feature>
<evidence type="ECO:0000256" key="4">
    <source>
        <dbReference type="ARBA" id="ARBA00022989"/>
    </source>
</evidence>
<evidence type="ECO:0000256" key="3">
    <source>
        <dbReference type="ARBA" id="ARBA00022692"/>
    </source>
</evidence>
<dbReference type="GO" id="GO:0030246">
    <property type="term" value="F:carbohydrate binding"/>
    <property type="evidence" value="ECO:0007669"/>
    <property type="project" value="InterPro"/>
</dbReference>
<evidence type="ECO:0000313" key="9">
    <source>
        <dbReference type="Proteomes" id="UP000035065"/>
    </source>
</evidence>
<feature type="transmembrane region" description="Helical" evidence="6">
    <location>
        <begin position="272"/>
        <end position="292"/>
    </location>
</feature>
<feature type="transmembrane region" description="Helical" evidence="6">
    <location>
        <begin position="443"/>
        <end position="465"/>
    </location>
</feature>
<feature type="transmembrane region" description="Helical" evidence="6">
    <location>
        <begin position="171"/>
        <end position="192"/>
    </location>
</feature>
<feature type="transmembrane region" description="Helical" evidence="6">
    <location>
        <begin position="412"/>
        <end position="431"/>
    </location>
</feature>
<name>F1YKX5_9ACTN</name>
<dbReference type="CDD" id="cd17504">
    <property type="entry name" value="MFS_MMR_MDR_like"/>
    <property type="match status" value="1"/>
</dbReference>
<dbReference type="InterPro" id="IPR008969">
    <property type="entry name" value="CarboxyPept-like_regulatory"/>
</dbReference>
<evidence type="ECO:0000256" key="1">
    <source>
        <dbReference type="ARBA" id="ARBA00004651"/>
    </source>
</evidence>
<dbReference type="Gene3D" id="2.60.40.1120">
    <property type="entry name" value="Carboxypeptidase-like, regulatory domain"/>
    <property type="match status" value="3"/>
</dbReference>
<dbReference type="InterPro" id="IPR036259">
    <property type="entry name" value="MFS_trans_sf"/>
</dbReference>
<dbReference type="Proteomes" id="UP000035065">
    <property type="component" value="Unassembled WGS sequence"/>
</dbReference>
<comment type="caution">
    <text evidence="8">The sequence shown here is derived from an EMBL/GenBank/DDBJ whole genome shotgun (WGS) entry which is preliminary data.</text>
</comment>
<accession>F1YKX5</accession>
<keyword evidence="9" id="KW-1185">Reference proteome</keyword>
<feature type="domain" description="Major facilitator superfamily (MFS) profile" evidence="7">
    <location>
        <begin position="20"/>
        <end position="469"/>
    </location>
</feature>
<dbReference type="STRING" id="644548.SCNU_12812"/>
<feature type="transmembrane region" description="Helical" evidence="6">
    <location>
        <begin position="312"/>
        <end position="331"/>
    </location>
</feature>
<keyword evidence="4 6" id="KW-1133">Transmembrane helix</keyword>
<proteinExistence type="predicted"/>
<dbReference type="SUPFAM" id="SSF49452">
    <property type="entry name" value="Starch-binding domain-like"/>
    <property type="match status" value="1"/>
</dbReference>
<feature type="transmembrane region" description="Helical" evidence="6">
    <location>
        <begin position="140"/>
        <end position="165"/>
    </location>
</feature>
<dbReference type="InterPro" id="IPR013784">
    <property type="entry name" value="Carb-bd-like_fold"/>
</dbReference>
<evidence type="ECO:0000256" key="6">
    <source>
        <dbReference type="SAM" id="Phobius"/>
    </source>
</evidence>
<dbReference type="PANTHER" id="PTHR42718:SF9">
    <property type="entry name" value="MAJOR FACILITATOR SUPERFAMILY MULTIDRUG TRANSPORTER MFSC"/>
    <property type="match status" value="1"/>
</dbReference>